<organism evidence="1">
    <name type="scientific">marine sediment metagenome</name>
    <dbReference type="NCBI Taxonomy" id="412755"/>
    <lineage>
        <taxon>unclassified sequences</taxon>
        <taxon>metagenomes</taxon>
        <taxon>ecological metagenomes</taxon>
    </lineage>
</organism>
<reference evidence="1" key="1">
    <citation type="journal article" date="2014" name="Front. Microbiol.">
        <title>High frequency of phylogenetically diverse reductive dehalogenase-homologous genes in deep subseafloor sedimentary metagenomes.</title>
        <authorList>
            <person name="Kawai M."/>
            <person name="Futagami T."/>
            <person name="Toyoda A."/>
            <person name="Takaki Y."/>
            <person name="Nishi S."/>
            <person name="Hori S."/>
            <person name="Arai W."/>
            <person name="Tsubouchi T."/>
            <person name="Morono Y."/>
            <person name="Uchiyama I."/>
            <person name="Ito T."/>
            <person name="Fujiyama A."/>
            <person name="Inagaki F."/>
            <person name="Takami H."/>
        </authorList>
    </citation>
    <scope>NUCLEOTIDE SEQUENCE</scope>
    <source>
        <strain evidence="1">Expedition CK06-06</strain>
    </source>
</reference>
<dbReference type="EMBL" id="BARS01031874">
    <property type="protein sequence ID" value="GAG23064.1"/>
    <property type="molecule type" value="Genomic_DNA"/>
</dbReference>
<name>X0VXA4_9ZZZZ</name>
<comment type="caution">
    <text evidence="1">The sequence shown here is derived from an EMBL/GenBank/DDBJ whole genome shotgun (WGS) entry which is preliminary data.</text>
</comment>
<proteinExistence type="predicted"/>
<gene>
    <name evidence="1" type="ORF">S01H1_49536</name>
</gene>
<sequence>TDKDAYADLLAQNCIITQSPTHKLVGSEMFERDDIQHFHIPSFTNNRFKLTFYVTGFGWVK</sequence>
<dbReference type="AlphaFoldDB" id="X0VXA4"/>
<feature type="non-terminal residue" evidence="1">
    <location>
        <position position="1"/>
    </location>
</feature>
<accession>X0VXA4</accession>
<protein>
    <submittedName>
        <fullName evidence="1">Uncharacterized protein</fullName>
    </submittedName>
</protein>
<evidence type="ECO:0000313" key="1">
    <source>
        <dbReference type="EMBL" id="GAG23064.1"/>
    </source>
</evidence>